<organism evidence="3 4">
    <name type="scientific">Acanthoscelides obtectus</name>
    <name type="common">Bean weevil</name>
    <name type="synonym">Bruchus obtectus</name>
    <dbReference type="NCBI Taxonomy" id="200917"/>
    <lineage>
        <taxon>Eukaryota</taxon>
        <taxon>Metazoa</taxon>
        <taxon>Ecdysozoa</taxon>
        <taxon>Arthropoda</taxon>
        <taxon>Hexapoda</taxon>
        <taxon>Insecta</taxon>
        <taxon>Pterygota</taxon>
        <taxon>Neoptera</taxon>
        <taxon>Endopterygota</taxon>
        <taxon>Coleoptera</taxon>
        <taxon>Polyphaga</taxon>
        <taxon>Cucujiformia</taxon>
        <taxon>Chrysomeloidea</taxon>
        <taxon>Chrysomelidae</taxon>
        <taxon>Bruchinae</taxon>
        <taxon>Bruchini</taxon>
        <taxon>Acanthoscelides</taxon>
    </lineage>
</organism>
<evidence type="ECO:0000313" key="3">
    <source>
        <dbReference type="EMBL" id="CAH2013869.1"/>
    </source>
</evidence>
<dbReference type="GO" id="GO:0003677">
    <property type="term" value="F:DNA binding"/>
    <property type="evidence" value="ECO:0007669"/>
    <property type="project" value="TreeGrafter"/>
</dbReference>
<dbReference type="AlphaFoldDB" id="A0A9P0M8K8"/>
<proteinExistence type="predicted"/>
<dbReference type="GO" id="GO:0005634">
    <property type="term" value="C:nucleus"/>
    <property type="evidence" value="ECO:0007669"/>
    <property type="project" value="TreeGrafter"/>
</dbReference>
<dbReference type="PANTHER" id="PTHR19303:SF74">
    <property type="entry name" value="POGO TRANSPOSABLE ELEMENT WITH KRAB DOMAIN"/>
    <property type="match status" value="1"/>
</dbReference>
<reference evidence="3" key="1">
    <citation type="submission" date="2022-03" db="EMBL/GenBank/DDBJ databases">
        <authorList>
            <person name="Sayadi A."/>
        </authorList>
    </citation>
    <scope>NUCLEOTIDE SEQUENCE</scope>
</reference>
<protein>
    <recommendedName>
        <fullName evidence="2">DDE-1 domain-containing protein</fullName>
    </recommendedName>
</protein>
<keyword evidence="4" id="KW-1185">Reference proteome</keyword>
<dbReference type="InterPro" id="IPR011011">
    <property type="entry name" value="Znf_FYVE_PHD"/>
</dbReference>
<feature type="region of interest" description="Disordered" evidence="1">
    <location>
        <begin position="415"/>
        <end position="442"/>
    </location>
</feature>
<dbReference type="Pfam" id="PF03184">
    <property type="entry name" value="DDE_1"/>
    <property type="match status" value="1"/>
</dbReference>
<feature type="non-terminal residue" evidence="3">
    <location>
        <position position="499"/>
    </location>
</feature>
<comment type="caution">
    <text evidence="3">The sequence shown here is derived from an EMBL/GenBank/DDBJ whole genome shotgun (WGS) entry which is preliminary data.</text>
</comment>
<dbReference type="InterPro" id="IPR050863">
    <property type="entry name" value="CenT-Element_Derived"/>
</dbReference>
<gene>
    <name evidence="3" type="ORF">ACAOBT_LOCUS33715</name>
</gene>
<dbReference type="EMBL" id="CAKOFQ010008382">
    <property type="protein sequence ID" value="CAH2013869.1"/>
    <property type="molecule type" value="Genomic_DNA"/>
</dbReference>
<accession>A0A9P0M8K8</accession>
<dbReference type="Proteomes" id="UP001152888">
    <property type="component" value="Unassembled WGS sequence"/>
</dbReference>
<dbReference type="OrthoDB" id="6754640at2759"/>
<evidence type="ECO:0000259" key="2">
    <source>
        <dbReference type="Pfam" id="PF03184"/>
    </source>
</evidence>
<dbReference type="InterPro" id="IPR013083">
    <property type="entry name" value="Znf_RING/FYVE/PHD"/>
</dbReference>
<dbReference type="Gene3D" id="3.30.40.10">
    <property type="entry name" value="Zinc/RING finger domain, C3HC4 (zinc finger)"/>
    <property type="match status" value="1"/>
</dbReference>
<evidence type="ECO:0000313" key="4">
    <source>
        <dbReference type="Proteomes" id="UP001152888"/>
    </source>
</evidence>
<name>A0A9P0M8K8_ACAOB</name>
<dbReference type="SUPFAM" id="SSF57903">
    <property type="entry name" value="FYVE/PHD zinc finger"/>
    <property type="match status" value="1"/>
</dbReference>
<feature type="domain" description="DDE-1" evidence="2">
    <location>
        <begin position="124"/>
        <end position="272"/>
    </location>
</feature>
<evidence type="ECO:0000256" key="1">
    <source>
        <dbReference type="SAM" id="MobiDB-lite"/>
    </source>
</evidence>
<sequence>GLYRLLDEAGAGYSGFLERNWGLGITIFSAEKEKANMAKRGNYGTWSADDMEKVLTAYNNGEKGVNECSRDYGIYGKYKINATTIFNVDESCFSTVAKKCQKIVARKGSKPVRSIASGEWGVNTTIVCCLAGFYVPPLIIFKRKGYTAELSNGAPLGSKIEISDSGYITSELFVKWLQHFMDSVRPTKENKVLLILDGHTTHCKNLAALLLARENGVVLLQLPGHTTHRLQPLDKAFFKPLETNYTQASERWFRSNPERAVTQYQVAELLNAAYGKAATIETAINALRSSGVWPVNRHVFNYSHFVASEVLRPSDYLNDSIEKRRKKTKVPLKRKVPLKGLNEIKKDSQKWFCTECETAEYSDMIQCIWFKAWFHCHCVGVGARTKIFFCTSCIGPSDTKLMKKCLIIKKKDDAVRPLSPQPGPSKPSTSVQEESEETRPSTTNELDSLLILIIQYPLPKIQIELTFHIGFANVKIKNGESPYITVVNYSLGNDHKMSP</sequence>
<dbReference type="PANTHER" id="PTHR19303">
    <property type="entry name" value="TRANSPOSON"/>
    <property type="match status" value="1"/>
</dbReference>
<dbReference type="InterPro" id="IPR004875">
    <property type="entry name" value="DDE_SF_endonuclease_dom"/>
</dbReference>